<gene>
    <name evidence="2" type="ORF">AWH56_021200</name>
    <name evidence="1" type="ORF">AWH56_15365</name>
</gene>
<keyword evidence="3" id="KW-1185">Reference proteome</keyword>
<sequence>MLESAPIPISQITQALHTINRSTKIDKKNSGKLYALKKEVIEKLLQIGAAKKLGLQLYAFTAQQPVTLTVLIQIDANSKTYYFHTIPEPNDLINLPHLGRNDPDLRNPKSYMPLHKAKRVLEKFCGHKILKQRKPSKLRKHHKGTLYKSSFLD</sequence>
<dbReference type="KEGG" id="aia:AWH56_021200"/>
<organism evidence="1 3">
    <name type="scientific">Anaerobacillus isosaccharinicus</name>
    <dbReference type="NCBI Taxonomy" id="1532552"/>
    <lineage>
        <taxon>Bacteria</taxon>
        <taxon>Bacillati</taxon>
        <taxon>Bacillota</taxon>
        <taxon>Bacilli</taxon>
        <taxon>Bacillales</taxon>
        <taxon>Bacillaceae</taxon>
        <taxon>Anaerobacillus</taxon>
    </lineage>
</organism>
<reference evidence="1 3" key="1">
    <citation type="submission" date="2016-10" db="EMBL/GenBank/DDBJ databases">
        <title>Draft genome sequences of four alkaliphilic bacteria belonging to the Anaerobacillus genus.</title>
        <authorList>
            <person name="Bassil N.M."/>
            <person name="Lloyd J.R."/>
        </authorList>
    </citation>
    <scope>NUCLEOTIDE SEQUENCE [LARGE SCALE GENOMIC DNA]</scope>
    <source>
        <strain evidence="1 3">NB2006</strain>
    </source>
</reference>
<protein>
    <submittedName>
        <fullName evidence="1">Uncharacterized protein</fullName>
    </submittedName>
</protein>
<evidence type="ECO:0000313" key="2">
    <source>
        <dbReference type="EMBL" id="QOY35191.1"/>
    </source>
</evidence>
<dbReference type="Proteomes" id="UP000180175">
    <property type="component" value="Chromosome"/>
</dbReference>
<dbReference type="RefSeq" id="WP_071317925.1">
    <property type="nucleotide sequence ID" value="NZ_CP063356.2"/>
</dbReference>
<name>A0A1S2LI92_9BACI</name>
<dbReference type="InterPro" id="IPR025552">
    <property type="entry name" value="YkyB"/>
</dbReference>
<evidence type="ECO:0000313" key="1">
    <source>
        <dbReference type="EMBL" id="OIJ11950.1"/>
    </source>
</evidence>
<evidence type="ECO:0000313" key="3">
    <source>
        <dbReference type="Proteomes" id="UP000180175"/>
    </source>
</evidence>
<proteinExistence type="predicted"/>
<dbReference type="EMBL" id="CP063356">
    <property type="protein sequence ID" value="QOY35191.1"/>
    <property type="molecule type" value="Genomic_DNA"/>
</dbReference>
<dbReference type="OrthoDB" id="2360869at2"/>
<reference evidence="2" key="4">
    <citation type="submission" date="2020-10" db="EMBL/GenBank/DDBJ databases">
        <authorList>
            <person name="Bassil N.M."/>
            <person name="Lloyd J.R."/>
        </authorList>
    </citation>
    <scope>NUCLEOTIDE SEQUENCE</scope>
    <source>
        <strain evidence="2">NB2006</strain>
    </source>
</reference>
<dbReference type="Pfam" id="PF14177">
    <property type="entry name" value="YkyB"/>
    <property type="match status" value="1"/>
</dbReference>
<reference evidence="2 3" key="2">
    <citation type="journal article" date="2017" name="Genome Announc.">
        <title>Draft Genome Sequences of Four Alkaliphilic Bacteria Belonging to the Anaerobacillus Genus.</title>
        <authorList>
            <person name="Bassil N.M."/>
            <person name="Lloyd J.R."/>
        </authorList>
    </citation>
    <scope>NUCLEOTIDE SEQUENCE [LARGE SCALE GENOMIC DNA]</scope>
    <source>
        <strain evidence="2 3">NB2006</strain>
    </source>
</reference>
<dbReference type="EMBL" id="LQXD01000132">
    <property type="protein sequence ID" value="OIJ11950.1"/>
    <property type="molecule type" value="Genomic_DNA"/>
</dbReference>
<reference evidence="2 3" key="3">
    <citation type="journal article" date="2019" name="Int. J. Syst. Evol. Microbiol.">
        <title>Anaerobacillus isosaccharinicus sp. nov., an alkaliphilic bacterium which degrades isosaccharinic acid.</title>
        <authorList>
            <person name="Bassil N.M."/>
            <person name="Lloyd J.R."/>
        </authorList>
    </citation>
    <scope>NUCLEOTIDE SEQUENCE [LARGE SCALE GENOMIC DNA]</scope>
    <source>
        <strain evidence="2 3">NB2006</strain>
    </source>
</reference>
<dbReference type="AlphaFoldDB" id="A0A1S2LI92"/>
<accession>A0A1S2LI92</accession>